<dbReference type="Proteomes" id="UP000030645">
    <property type="component" value="Unassembled WGS sequence"/>
</dbReference>
<organism evidence="2 3">
    <name type="scientific">Morus notabilis</name>
    <dbReference type="NCBI Taxonomy" id="981085"/>
    <lineage>
        <taxon>Eukaryota</taxon>
        <taxon>Viridiplantae</taxon>
        <taxon>Streptophyta</taxon>
        <taxon>Embryophyta</taxon>
        <taxon>Tracheophyta</taxon>
        <taxon>Spermatophyta</taxon>
        <taxon>Magnoliopsida</taxon>
        <taxon>eudicotyledons</taxon>
        <taxon>Gunneridae</taxon>
        <taxon>Pentapetalae</taxon>
        <taxon>rosids</taxon>
        <taxon>fabids</taxon>
        <taxon>Rosales</taxon>
        <taxon>Moraceae</taxon>
        <taxon>Moreae</taxon>
        <taxon>Morus</taxon>
    </lineage>
</organism>
<feature type="compositionally biased region" description="Basic and acidic residues" evidence="1">
    <location>
        <begin position="48"/>
        <end position="104"/>
    </location>
</feature>
<feature type="compositionally biased region" description="Basic and acidic residues" evidence="1">
    <location>
        <begin position="1"/>
        <end position="11"/>
    </location>
</feature>
<name>W9QPW2_9ROSA</name>
<feature type="region of interest" description="Disordered" evidence="1">
    <location>
        <begin position="1"/>
        <end position="104"/>
    </location>
</feature>
<proteinExistence type="predicted"/>
<protein>
    <submittedName>
        <fullName evidence="2">Uncharacterized protein</fullName>
    </submittedName>
</protein>
<reference evidence="3" key="1">
    <citation type="submission" date="2013-01" db="EMBL/GenBank/DDBJ databases">
        <title>Draft Genome Sequence of a Mulberry Tree, Morus notabilis C.K. Schneid.</title>
        <authorList>
            <person name="He N."/>
            <person name="Zhao S."/>
        </authorList>
    </citation>
    <scope>NUCLEOTIDE SEQUENCE</scope>
</reference>
<dbReference type="AlphaFoldDB" id="W9QPW2"/>
<sequence>MEKEKAHRKGETAGSHRLRVAPSILHLVAEAEKSSPKEICMSATASTEAEKKRREGSFWRRGESGTKEGRERSEVDVRGAKPAGGERVRREKEERWRTEGRRERREEVAEIQNIGFNHLRYY</sequence>
<evidence type="ECO:0000256" key="1">
    <source>
        <dbReference type="SAM" id="MobiDB-lite"/>
    </source>
</evidence>
<gene>
    <name evidence="2" type="ORF">L484_003378</name>
</gene>
<dbReference type="EMBL" id="KE343971">
    <property type="protein sequence ID" value="EXB50021.1"/>
    <property type="molecule type" value="Genomic_DNA"/>
</dbReference>
<evidence type="ECO:0000313" key="3">
    <source>
        <dbReference type="Proteomes" id="UP000030645"/>
    </source>
</evidence>
<evidence type="ECO:0000313" key="2">
    <source>
        <dbReference type="EMBL" id="EXB50021.1"/>
    </source>
</evidence>
<accession>W9QPW2</accession>
<keyword evidence="3" id="KW-1185">Reference proteome</keyword>